<dbReference type="OrthoDB" id="9777884at2"/>
<organism evidence="3 4">
    <name type="scientific">Virgibacillus pantothenticus</name>
    <dbReference type="NCBI Taxonomy" id="1473"/>
    <lineage>
        <taxon>Bacteria</taxon>
        <taxon>Bacillati</taxon>
        <taxon>Bacillota</taxon>
        <taxon>Bacilli</taxon>
        <taxon>Bacillales</taxon>
        <taxon>Bacillaceae</taxon>
        <taxon>Virgibacillus</taxon>
    </lineage>
</organism>
<dbReference type="Proteomes" id="UP000036780">
    <property type="component" value="Unassembled WGS sequence"/>
</dbReference>
<feature type="domain" description="UspA" evidence="2">
    <location>
        <begin position="1"/>
        <end position="144"/>
    </location>
</feature>
<evidence type="ECO:0000259" key="2">
    <source>
        <dbReference type="Pfam" id="PF00582"/>
    </source>
</evidence>
<comment type="caution">
    <text evidence="3">The sequence shown here is derived from an EMBL/GenBank/DDBJ whole genome shotgun (WGS) entry which is preliminary data.</text>
</comment>
<name>A0A0L0QTU5_VIRPA</name>
<evidence type="ECO:0000313" key="4">
    <source>
        <dbReference type="Proteomes" id="UP000036780"/>
    </source>
</evidence>
<keyword evidence="4" id="KW-1185">Reference proteome</keyword>
<dbReference type="SUPFAM" id="SSF52402">
    <property type="entry name" value="Adenine nucleotide alpha hydrolases-like"/>
    <property type="match status" value="1"/>
</dbReference>
<dbReference type="InterPro" id="IPR014729">
    <property type="entry name" value="Rossmann-like_a/b/a_fold"/>
</dbReference>
<reference evidence="4" key="1">
    <citation type="submission" date="2015-07" db="EMBL/GenBank/DDBJ databases">
        <title>Fjat-10053 dsm26.</title>
        <authorList>
            <person name="Liu B."/>
            <person name="Wang J."/>
            <person name="Zhu Y."/>
            <person name="Liu G."/>
            <person name="Chen Q."/>
            <person name="Chen Z."/>
            <person name="Lan J."/>
            <person name="Che J."/>
            <person name="Ge C."/>
            <person name="Shi H."/>
            <person name="Pan Z."/>
            <person name="Liu X."/>
        </authorList>
    </citation>
    <scope>NUCLEOTIDE SEQUENCE [LARGE SCALE GENOMIC DNA]</scope>
    <source>
        <strain evidence="4">DSM 26</strain>
    </source>
</reference>
<dbReference type="Gene3D" id="3.40.50.620">
    <property type="entry name" value="HUPs"/>
    <property type="match status" value="1"/>
</dbReference>
<comment type="similarity">
    <text evidence="1">Belongs to the universal stress protein A family.</text>
</comment>
<dbReference type="EMBL" id="LGTO01000004">
    <property type="protein sequence ID" value="KNE22080.1"/>
    <property type="molecule type" value="Genomic_DNA"/>
</dbReference>
<dbReference type="PRINTS" id="PR01438">
    <property type="entry name" value="UNVRSLSTRESS"/>
</dbReference>
<dbReference type="InterPro" id="IPR006015">
    <property type="entry name" value="Universal_stress_UspA"/>
</dbReference>
<protein>
    <recommendedName>
        <fullName evidence="2">UspA domain-containing protein</fullName>
    </recommendedName>
</protein>
<dbReference type="PANTHER" id="PTHR46268:SF6">
    <property type="entry name" value="UNIVERSAL STRESS PROTEIN UP12"/>
    <property type="match status" value="1"/>
</dbReference>
<dbReference type="PATRIC" id="fig|1473.5.peg.3887"/>
<accession>A0A0L0QTU5</accession>
<proteinExistence type="inferred from homology"/>
<dbReference type="Pfam" id="PF00582">
    <property type="entry name" value="Usp"/>
    <property type="match status" value="1"/>
</dbReference>
<dbReference type="CDD" id="cd00293">
    <property type="entry name" value="USP-like"/>
    <property type="match status" value="1"/>
</dbReference>
<dbReference type="InterPro" id="IPR006016">
    <property type="entry name" value="UspA"/>
</dbReference>
<dbReference type="AlphaFoldDB" id="A0A0L0QTU5"/>
<sequence length="144" mass="15687">MAENILVAYDGSELSRKAVEEAKKQAKLVEDAVVHAVTVITHAGPTANAALARSFMGDMAEEIRPSMERIREEFEAEGINCKAEVLLDYSFRNPSSQIVEYVKENQIDLIILGSRGLGGVGRLLLGSVSSQIVQRAECKVLVVK</sequence>
<evidence type="ECO:0000313" key="3">
    <source>
        <dbReference type="EMBL" id="KNE22080.1"/>
    </source>
</evidence>
<evidence type="ECO:0000256" key="1">
    <source>
        <dbReference type="ARBA" id="ARBA00008791"/>
    </source>
</evidence>
<dbReference type="RefSeq" id="WP_050350364.1">
    <property type="nucleotide sequence ID" value="NZ_BOSN01000005.1"/>
</dbReference>
<dbReference type="GeneID" id="66869836"/>
<gene>
    <name evidence="3" type="ORF">AFK71_04595</name>
</gene>
<dbReference type="PANTHER" id="PTHR46268">
    <property type="entry name" value="STRESS RESPONSE PROTEIN NHAX"/>
    <property type="match status" value="1"/>
</dbReference>